<dbReference type="PANTHER" id="PTHR30448">
    <property type="entry name" value="RNASE ADAPTER PROTEIN RAPZ"/>
    <property type="match status" value="1"/>
</dbReference>
<evidence type="ECO:0000259" key="1">
    <source>
        <dbReference type="Pfam" id="PF01636"/>
    </source>
</evidence>
<dbReference type="Pfam" id="PF01636">
    <property type="entry name" value="APH"/>
    <property type="match status" value="1"/>
</dbReference>
<dbReference type="STRING" id="1349421.OI18_09380"/>
<sequence length="486" mass="55646">MEQILQQIGDLWSRYTSGREAASIVKLPQSGSDRMYFRVTGDNGETCIATYNDHLKENETFFAFSTGLGSVGCPVANVVAVNENGNIYLQEDFGDVSLLNLLETHGYNDYVYSLFRQSLSKLAHLQVVGGTQIDYNHCLTAREFGKQAILSDLLYFKYYFLDTLKFPYDKQALLDDFEALSTYLTHTENKHFMFRDFQSRNIMVKDDQVHFIDYQGGMLGALQYDVASLLWQARAELPDEWKNSLLDYYIDEASNHLSQPLDRYLFTAQYNGYVLIRLLQVLGAYGFRGFFQRKAQFLTSIPLALRNLKWFTGNRRMGIAVPEFDKCLQFCTSDEVMERFEPLKATEETPLVVHIHSFSYKRGIPADPSANGGGFVFDCRGIFNPGRFEEFKTQTGRDKSVRDFLEQRTSMPDYLNSVFDLVDITVSDYIKRGFSSLQVNFGCTGGQHRSVYAADALARHLKNKFGVRIELKHIEQDAKNWVNNPA</sequence>
<dbReference type="Gene3D" id="3.30.200.20">
    <property type="entry name" value="Phosphorylase Kinase, domain 1"/>
    <property type="match status" value="1"/>
</dbReference>
<feature type="domain" description="Aminoglycoside phosphotransferase" evidence="1">
    <location>
        <begin position="28"/>
        <end position="250"/>
    </location>
</feature>
<evidence type="ECO:0000313" key="4">
    <source>
        <dbReference type="Proteomes" id="UP000031408"/>
    </source>
</evidence>
<dbReference type="EMBL" id="JSVC01000010">
    <property type="protein sequence ID" value="KIC94838.1"/>
    <property type="molecule type" value="Genomic_DNA"/>
</dbReference>
<dbReference type="InterPro" id="IPR053931">
    <property type="entry name" value="RapZ_C"/>
</dbReference>
<evidence type="ECO:0000313" key="3">
    <source>
        <dbReference type="EMBL" id="KIC94838.1"/>
    </source>
</evidence>
<dbReference type="Gene3D" id="3.90.1200.10">
    <property type="match status" value="1"/>
</dbReference>
<organism evidence="3 4">
    <name type="scientific">Flavihumibacter solisilvae</name>
    <dbReference type="NCBI Taxonomy" id="1349421"/>
    <lineage>
        <taxon>Bacteria</taxon>
        <taxon>Pseudomonadati</taxon>
        <taxon>Bacteroidota</taxon>
        <taxon>Chitinophagia</taxon>
        <taxon>Chitinophagales</taxon>
        <taxon>Chitinophagaceae</taxon>
        <taxon>Flavihumibacter</taxon>
    </lineage>
</organism>
<proteinExistence type="predicted"/>
<comment type="caution">
    <text evidence="3">The sequence shown here is derived from an EMBL/GenBank/DDBJ whole genome shotgun (WGS) entry which is preliminary data.</text>
</comment>
<dbReference type="AlphaFoldDB" id="A0A0C1LHK4"/>
<name>A0A0C1LHK4_9BACT</name>
<accession>A0A0C1LHK4</accession>
<dbReference type="RefSeq" id="WP_039139585.1">
    <property type="nucleotide sequence ID" value="NZ_JSVC01000010.1"/>
</dbReference>
<protein>
    <submittedName>
        <fullName evidence="3">Uncharacterized protein</fullName>
    </submittedName>
</protein>
<dbReference type="GO" id="GO:0005524">
    <property type="term" value="F:ATP binding"/>
    <property type="evidence" value="ECO:0007669"/>
    <property type="project" value="InterPro"/>
</dbReference>
<dbReference type="Pfam" id="PF22740">
    <property type="entry name" value="PapZ_C"/>
    <property type="match status" value="1"/>
</dbReference>
<dbReference type="InterPro" id="IPR002575">
    <property type="entry name" value="Aminoglycoside_PTrfase"/>
</dbReference>
<dbReference type="Proteomes" id="UP000031408">
    <property type="component" value="Unassembled WGS sequence"/>
</dbReference>
<reference evidence="3 4" key="1">
    <citation type="submission" date="2014-11" db="EMBL/GenBank/DDBJ databases">
        <title>Genome sequence of Flavihumibacter solisilvae 3-3.</title>
        <authorList>
            <person name="Zhou G."/>
            <person name="Li M."/>
            <person name="Wang G."/>
        </authorList>
    </citation>
    <scope>NUCLEOTIDE SEQUENCE [LARGE SCALE GENOMIC DNA]</scope>
    <source>
        <strain evidence="3 4">3-3</strain>
    </source>
</reference>
<gene>
    <name evidence="3" type="ORF">OI18_09380</name>
</gene>
<dbReference type="InterPro" id="IPR011009">
    <property type="entry name" value="Kinase-like_dom_sf"/>
</dbReference>
<dbReference type="InterPro" id="IPR005337">
    <property type="entry name" value="RapZ-like"/>
</dbReference>
<dbReference type="PANTHER" id="PTHR30448:SF0">
    <property type="entry name" value="RNASE ADAPTER PROTEIN RAPZ"/>
    <property type="match status" value="1"/>
</dbReference>
<feature type="domain" description="RapZ C-terminal" evidence="2">
    <location>
        <begin position="352"/>
        <end position="475"/>
    </location>
</feature>
<dbReference type="SUPFAM" id="SSF56112">
    <property type="entry name" value="Protein kinase-like (PK-like)"/>
    <property type="match status" value="1"/>
</dbReference>
<keyword evidence="4" id="KW-1185">Reference proteome</keyword>
<evidence type="ECO:0000259" key="2">
    <source>
        <dbReference type="Pfam" id="PF22740"/>
    </source>
</evidence>
<dbReference type="OrthoDB" id="9784461at2"/>